<feature type="transmembrane region" description="Helical" evidence="8">
    <location>
        <begin position="9"/>
        <end position="27"/>
    </location>
</feature>
<dbReference type="PROSITE" id="PS01357">
    <property type="entry name" value="ZF_ZZ_1"/>
    <property type="match status" value="1"/>
</dbReference>
<feature type="compositionally biased region" description="Polar residues" evidence="7">
    <location>
        <begin position="389"/>
        <end position="400"/>
    </location>
</feature>
<accession>A0AAD5U6S0</accession>
<dbReference type="SMART" id="SM00291">
    <property type="entry name" value="ZnF_ZZ"/>
    <property type="match status" value="1"/>
</dbReference>
<evidence type="ECO:0000313" key="11">
    <source>
        <dbReference type="EMBL" id="KAJ3225135.1"/>
    </source>
</evidence>
<dbReference type="Gene3D" id="1.10.238.10">
    <property type="entry name" value="EF-hand"/>
    <property type="match status" value="1"/>
</dbReference>
<feature type="compositionally biased region" description="Low complexity" evidence="7">
    <location>
        <begin position="401"/>
        <end position="412"/>
    </location>
</feature>
<dbReference type="CDD" id="cd00051">
    <property type="entry name" value="EFh"/>
    <property type="match status" value="1"/>
</dbReference>
<keyword evidence="2" id="KW-0677">Repeat</keyword>
<evidence type="ECO:0000259" key="10">
    <source>
        <dbReference type="PROSITE" id="PS50222"/>
    </source>
</evidence>
<dbReference type="GO" id="GO:0019900">
    <property type="term" value="F:kinase binding"/>
    <property type="evidence" value="ECO:0007669"/>
    <property type="project" value="InterPro"/>
</dbReference>
<keyword evidence="5" id="KW-0106">Calcium</keyword>
<feature type="compositionally biased region" description="Acidic residues" evidence="7">
    <location>
        <begin position="61"/>
        <end position="86"/>
    </location>
</feature>
<organism evidence="11 12">
    <name type="scientific">Clydaea vesicula</name>
    <dbReference type="NCBI Taxonomy" id="447962"/>
    <lineage>
        <taxon>Eukaryota</taxon>
        <taxon>Fungi</taxon>
        <taxon>Fungi incertae sedis</taxon>
        <taxon>Chytridiomycota</taxon>
        <taxon>Chytridiomycota incertae sedis</taxon>
        <taxon>Chytridiomycetes</taxon>
        <taxon>Lobulomycetales</taxon>
        <taxon>Lobulomycetaceae</taxon>
        <taxon>Clydaea</taxon>
    </lineage>
</organism>
<dbReference type="AlphaFoldDB" id="A0AAD5U6S0"/>
<dbReference type="InterPro" id="IPR043145">
    <property type="entry name" value="Znf_ZZ_sf"/>
</dbReference>
<dbReference type="EMBL" id="JADGJW010000070">
    <property type="protein sequence ID" value="KAJ3225135.1"/>
    <property type="molecule type" value="Genomic_DNA"/>
</dbReference>
<proteinExistence type="predicted"/>
<keyword evidence="3 6" id="KW-0863">Zinc-finger</keyword>
<evidence type="ECO:0000256" key="2">
    <source>
        <dbReference type="ARBA" id="ARBA00022737"/>
    </source>
</evidence>
<evidence type="ECO:0000256" key="6">
    <source>
        <dbReference type="PROSITE-ProRule" id="PRU00228"/>
    </source>
</evidence>
<feature type="compositionally biased region" description="Basic and acidic residues" evidence="7">
    <location>
        <begin position="87"/>
        <end position="102"/>
    </location>
</feature>
<dbReference type="GO" id="GO:0008270">
    <property type="term" value="F:zinc ion binding"/>
    <property type="evidence" value="ECO:0007669"/>
    <property type="project" value="UniProtKB-KW"/>
</dbReference>
<dbReference type="PROSITE" id="PS50135">
    <property type="entry name" value="ZF_ZZ_2"/>
    <property type="match status" value="1"/>
</dbReference>
<feature type="compositionally biased region" description="Low complexity" evidence="7">
    <location>
        <begin position="458"/>
        <end position="467"/>
    </location>
</feature>
<dbReference type="Proteomes" id="UP001211065">
    <property type="component" value="Unassembled WGS sequence"/>
</dbReference>
<dbReference type="InterPro" id="IPR018247">
    <property type="entry name" value="EF_Hand_1_Ca_BS"/>
</dbReference>
<dbReference type="PROSITE" id="PS00018">
    <property type="entry name" value="EF_HAND_1"/>
    <property type="match status" value="1"/>
</dbReference>
<dbReference type="Gene3D" id="3.30.60.90">
    <property type="match status" value="1"/>
</dbReference>
<keyword evidence="12" id="KW-1185">Reference proteome</keyword>
<feature type="region of interest" description="Disordered" evidence="7">
    <location>
        <begin position="61"/>
        <end position="104"/>
    </location>
</feature>
<evidence type="ECO:0000256" key="7">
    <source>
        <dbReference type="SAM" id="MobiDB-lite"/>
    </source>
</evidence>
<evidence type="ECO:0000256" key="4">
    <source>
        <dbReference type="ARBA" id="ARBA00022833"/>
    </source>
</evidence>
<feature type="domain" description="EF-hand" evidence="10">
    <location>
        <begin position="276"/>
        <end position="311"/>
    </location>
</feature>
<gene>
    <name evidence="11" type="ORF">HK099_007340</name>
</gene>
<dbReference type="Pfam" id="PF00569">
    <property type="entry name" value="ZZ"/>
    <property type="match status" value="1"/>
</dbReference>
<dbReference type="InterPro" id="IPR000433">
    <property type="entry name" value="Znf_ZZ"/>
</dbReference>
<keyword evidence="4" id="KW-0862">Zinc</keyword>
<feature type="domain" description="EF-hand" evidence="10">
    <location>
        <begin position="240"/>
        <end position="275"/>
    </location>
</feature>
<evidence type="ECO:0000256" key="3">
    <source>
        <dbReference type="ARBA" id="ARBA00022771"/>
    </source>
</evidence>
<feature type="domain" description="ZZ-type" evidence="9">
    <location>
        <begin position="132"/>
        <end position="184"/>
    </location>
</feature>
<dbReference type="Pfam" id="PF13405">
    <property type="entry name" value="EF-hand_6"/>
    <property type="match status" value="1"/>
</dbReference>
<keyword evidence="8" id="KW-0812">Transmembrane</keyword>
<dbReference type="SUPFAM" id="SSF47473">
    <property type="entry name" value="EF-hand"/>
    <property type="match status" value="1"/>
</dbReference>
<reference evidence="11" key="1">
    <citation type="submission" date="2020-05" db="EMBL/GenBank/DDBJ databases">
        <title>Phylogenomic resolution of chytrid fungi.</title>
        <authorList>
            <person name="Stajich J.E."/>
            <person name="Amses K."/>
            <person name="Simmons R."/>
            <person name="Seto K."/>
            <person name="Myers J."/>
            <person name="Bonds A."/>
            <person name="Quandt C.A."/>
            <person name="Barry K."/>
            <person name="Liu P."/>
            <person name="Grigoriev I."/>
            <person name="Longcore J.E."/>
            <person name="James T.Y."/>
        </authorList>
    </citation>
    <scope>NUCLEOTIDE SEQUENCE</scope>
    <source>
        <strain evidence="11">JEL0476</strain>
    </source>
</reference>
<dbReference type="CDD" id="cd02340">
    <property type="entry name" value="ZZ_NBR1_like"/>
    <property type="match status" value="1"/>
</dbReference>
<dbReference type="GO" id="GO:0005509">
    <property type="term" value="F:calcium ion binding"/>
    <property type="evidence" value="ECO:0007669"/>
    <property type="project" value="InterPro"/>
</dbReference>
<evidence type="ECO:0000259" key="9">
    <source>
        <dbReference type="PROSITE" id="PS50135"/>
    </source>
</evidence>
<evidence type="ECO:0000256" key="5">
    <source>
        <dbReference type="ARBA" id="ARBA00022837"/>
    </source>
</evidence>
<dbReference type="PRINTS" id="PR00450">
    <property type="entry name" value="RECOVERIN"/>
</dbReference>
<evidence type="ECO:0000256" key="1">
    <source>
        <dbReference type="ARBA" id="ARBA00022723"/>
    </source>
</evidence>
<keyword evidence="8" id="KW-1133">Transmembrane helix</keyword>
<evidence type="ECO:0000313" key="12">
    <source>
        <dbReference type="Proteomes" id="UP001211065"/>
    </source>
</evidence>
<dbReference type="PANTHER" id="PTHR23056">
    <property type="entry name" value="CALCINEURIN B"/>
    <property type="match status" value="1"/>
</dbReference>
<keyword evidence="8" id="KW-0472">Membrane</keyword>
<protein>
    <recommendedName>
        <fullName evidence="13">Calmodulin</fullName>
    </recommendedName>
</protein>
<dbReference type="InterPro" id="IPR045198">
    <property type="entry name" value="CNBL1-10"/>
</dbReference>
<dbReference type="SMART" id="SM00054">
    <property type="entry name" value="EFh"/>
    <property type="match status" value="2"/>
</dbReference>
<comment type="caution">
    <text evidence="11">The sequence shown here is derived from an EMBL/GenBank/DDBJ whole genome shotgun (WGS) entry which is preliminary data.</text>
</comment>
<feature type="region of interest" description="Disordered" evidence="7">
    <location>
        <begin position="458"/>
        <end position="478"/>
    </location>
</feature>
<evidence type="ECO:0000256" key="8">
    <source>
        <dbReference type="SAM" id="Phobius"/>
    </source>
</evidence>
<dbReference type="SUPFAM" id="SSF57850">
    <property type="entry name" value="RING/U-box"/>
    <property type="match status" value="1"/>
</dbReference>
<sequence length="586" mass="66037">MDYETLMKLLIRILFTLAGLGCGLFVLNSQFNQKNNKKAINQKNAKTKKRKNLVQEEIESDFEEGLDEEDDENKQNDEIEDDEQEEDSNHRFDGLTTEKENKVGGYTEESQNLLTLLYSIAEDQARKEGYIHRSITCNNCNASPIRGYRYKCANCVDFDLCESCEALDLHFKTHVSLKIKIPIPPLANPRAALLSSFYPVDQVELEAFYEQFKSLSTVPTEEGGITKEIFEQCLGPLGLEKNLIAERIFFFFDQNHDMIISFPELVCGMSILCKGSLDERIKYAFSGYDLDGDGCISRQELHKMFKAYFHLSMELVRDVVKTMEEGMMESFDDQNSKPVSASFTAPIPSNNRNSPSDDENEEDTNEKNAKKKLSKKQEIPTGSLMFASDINQAPSSSHRPSLSNLNNNNNSLMAMGSRTFRLPSAGSQQSPHLNTQFSMLGSPNSVSQQLASYSMMSPIQESSSPSSTHFPVRSNSPISFEDITTSSLRIGNRPMSASATSPQNNLPSIPYQRERLGSILQDPTSNEEHWPVMEAMSQDAIEEMVERTFLSAGAELKDKLSFEDFKRVVEKDNNMLAWFEALGSVF</sequence>
<dbReference type="GO" id="GO:0019722">
    <property type="term" value="P:calcium-mediated signaling"/>
    <property type="evidence" value="ECO:0007669"/>
    <property type="project" value="InterPro"/>
</dbReference>
<feature type="region of interest" description="Disordered" evidence="7">
    <location>
        <begin position="330"/>
        <end position="412"/>
    </location>
</feature>
<dbReference type="InterPro" id="IPR011992">
    <property type="entry name" value="EF-hand-dom_pair"/>
</dbReference>
<dbReference type="PROSITE" id="PS50222">
    <property type="entry name" value="EF_HAND_2"/>
    <property type="match status" value="2"/>
</dbReference>
<evidence type="ECO:0008006" key="13">
    <source>
        <dbReference type="Google" id="ProtNLM"/>
    </source>
</evidence>
<name>A0AAD5U6S0_9FUNG</name>
<dbReference type="InterPro" id="IPR002048">
    <property type="entry name" value="EF_hand_dom"/>
</dbReference>
<keyword evidence="1" id="KW-0479">Metal-binding</keyword>
<dbReference type="PANTHER" id="PTHR23056:SF110">
    <property type="entry name" value="CALMODULIN"/>
    <property type="match status" value="1"/>
</dbReference>